<protein>
    <recommendedName>
        <fullName evidence="3">Alpha/beta hydrolase</fullName>
    </recommendedName>
</protein>
<name>A0A6H9Z4M2_9ACTN</name>
<dbReference type="RefSeq" id="WP_151561170.1">
    <property type="nucleotide sequence ID" value="NZ_WBMT01000007.1"/>
</dbReference>
<dbReference type="AlphaFoldDB" id="A0A6H9Z4M2"/>
<accession>A0A6H9Z4M2</accession>
<dbReference type="Gene3D" id="3.40.50.1820">
    <property type="entry name" value="alpha/beta hydrolase"/>
    <property type="match status" value="1"/>
</dbReference>
<dbReference type="OrthoDB" id="6646510at2"/>
<dbReference type="InterPro" id="IPR029058">
    <property type="entry name" value="AB_hydrolase_fold"/>
</dbReference>
<sequence>MLVQKHLDLWKTWATKGGKPFGARFLGAIDFQRVGTMGHSRGGEGVVRHYQINAGRYGVRAVLPLDPSNFFRPVATGTALAVVLARCGANGSGVEYYDDARYRVGGDRGAKHTVTVMGANHNYFNSVWTPGSGWAGASDDWRGGRQSACHPSRRTRLTAAQQRDVGIAYVAGFFRRYLGGEKVLAPMWRGQTPRSVAPAKVLVSSLAPQRRDVNRLLNASHLRRNALGGQVTQTGISVKLCGGPRQLPCLHRTGVRANEPHQGSPDAGGPGLSILKVSWSGKGSYTNAIPAGNGDVRRFQAVVFRGALDFTDPRNPRRNQNLHIKLTDASGRSASVATLRHSAALDYPPRVVADEETPFLLNQVRVPLSAFEGVDLRDVRAVSLDFGVTPKGSIGITDLAFTS</sequence>
<evidence type="ECO:0000313" key="1">
    <source>
        <dbReference type="EMBL" id="KAB2348442.1"/>
    </source>
</evidence>
<keyword evidence="2" id="KW-1185">Reference proteome</keyword>
<proteinExistence type="predicted"/>
<reference evidence="1 2" key="1">
    <citation type="submission" date="2019-09" db="EMBL/GenBank/DDBJ databases">
        <title>Actinomadura physcomitrii sp. nov., a novel actinomycete isolated from moss [Physcomitrium sphaericum (Ludw) Fuernr].</title>
        <authorList>
            <person name="Zhuang X."/>
            <person name="Liu C."/>
        </authorList>
    </citation>
    <scope>NUCLEOTIDE SEQUENCE [LARGE SCALE GENOMIC DNA]</scope>
    <source>
        <strain evidence="1 2">HMC1</strain>
    </source>
</reference>
<dbReference type="SUPFAM" id="SSF53474">
    <property type="entry name" value="alpha/beta-Hydrolases"/>
    <property type="match status" value="1"/>
</dbReference>
<organism evidence="1 2">
    <name type="scientific">Actinomadura rudentiformis</name>
    <dbReference type="NCBI Taxonomy" id="359158"/>
    <lineage>
        <taxon>Bacteria</taxon>
        <taxon>Bacillati</taxon>
        <taxon>Actinomycetota</taxon>
        <taxon>Actinomycetes</taxon>
        <taxon>Streptosporangiales</taxon>
        <taxon>Thermomonosporaceae</taxon>
        <taxon>Actinomadura</taxon>
    </lineage>
</organism>
<comment type="caution">
    <text evidence="1">The sequence shown here is derived from an EMBL/GenBank/DDBJ whole genome shotgun (WGS) entry which is preliminary data.</text>
</comment>
<evidence type="ECO:0000313" key="2">
    <source>
        <dbReference type="Proteomes" id="UP000468735"/>
    </source>
</evidence>
<gene>
    <name evidence="1" type="ORF">F8566_16795</name>
</gene>
<dbReference type="Proteomes" id="UP000468735">
    <property type="component" value="Unassembled WGS sequence"/>
</dbReference>
<evidence type="ECO:0008006" key="3">
    <source>
        <dbReference type="Google" id="ProtNLM"/>
    </source>
</evidence>
<dbReference type="EMBL" id="WBMT01000007">
    <property type="protein sequence ID" value="KAB2348442.1"/>
    <property type="molecule type" value="Genomic_DNA"/>
</dbReference>